<dbReference type="PANTHER" id="PTHR38825">
    <property type="entry name" value="LYSINE EXPORTER PROTEIN (LYSE/YGGA)"/>
    <property type="match status" value="1"/>
</dbReference>
<evidence type="ECO:0000313" key="7">
    <source>
        <dbReference type="EMBL" id="RSN77663.1"/>
    </source>
</evidence>
<evidence type="ECO:0000256" key="1">
    <source>
        <dbReference type="ARBA" id="ARBA00004651"/>
    </source>
</evidence>
<dbReference type="InterPro" id="IPR001123">
    <property type="entry name" value="LeuE-type"/>
</dbReference>
<keyword evidence="3 6" id="KW-0812">Transmembrane</keyword>
<protein>
    <submittedName>
        <fullName evidence="7">Lysine transporter LysE</fullName>
    </submittedName>
</protein>
<dbReference type="Proteomes" id="UP000277582">
    <property type="component" value="Unassembled WGS sequence"/>
</dbReference>
<dbReference type="GO" id="GO:0006865">
    <property type="term" value="P:amino acid transport"/>
    <property type="evidence" value="ECO:0007669"/>
    <property type="project" value="InterPro"/>
</dbReference>
<gene>
    <name evidence="7" type="ORF">D6D85_02240</name>
</gene>
<feature type="transmembrane region" description="Helical" evidence="6">
    <location>
        <begin position="40"/>
        <end position="62"/>
    </location>
</feature>
<feature type="transmembrane region" description="Helical" evidence="6">
    <location>
        <begin position="106"/>
        <end position="125"/>
    </location>
</feature>
<keyword evidence="4 6" id="KW-1133">Transmembrane helix</keyword>
<keyword evidence="5 6" id="KW-0472">Membrane</keyword>
<keyword evidence="8" id="KW-1185">Reference proteome</keyword>
<accession>A0A3R9PIU5</accession>
<dbReference type="OrthoDB" id="121309at2157"/>
<dbReference type="AlphaFoldDB" id="A0A3R9PIU5"/>
<reference evidence="7 8" key="1">
    <citation type="submission" date="2018-10" db="EMBL/GenBank/DDBJ databases">
        <title>Co-occurring genomic capacity for anaerobic methane metabolism and dissimilatory sulfite reduction discovered in the Korarchaeota.</title>
        <authorList>
            <person name="Mckay L.J."/>
            <person name="Dlakic M."/>
            <person name="Fields M.W."/>
            <person name="Delmont T.O."/>
            <person name="Eren A.M."/>
            <person name="Jay Z.J."/>
            <person name="Klingelsmith K.B."/>
            <person name="Rusch D.B."/>
            <person name="Inskeep W.P."/>
        </authorList>
    </citation>
    <scope>NUCLEOTIDE SEQUENCE [LARGE SCALE GENOMIC DNA]</scope>
    <source>
        <strain evidence="7 8">MDKW</strain>
    </source>
</reference>
<dbReference type="GO" id="GO:0005886">
    <property type="term" value="C:plasma membrane"/>
    <property type="evidence" value="ECO:0007669"/>
    <property type="project" value="UniProtKB-SubCell"/>
</dbReference>
<proteinExistence type="predicted"/>
<evidence type="ECO:0000256" key="4">
    <source>
        <dbReference type="ARBA" id="ARBA00022989"/>
    </source>
</evidence>
<sequence>MDILAFIMEVEAITLSGALSPGPLTVSAASLGIKSGKKAGFLISLGHMTFELPLVLLIAAGVSIVAQSFRSILSLIGGIFLLYFAFTQLRSLRKASIDISEGKGNAFLAGIMLTALNPYFIVWWLTVGTKLVMDSMQLFPLGVLFMYILHVWMDFAWLVFIAYIFYKGSRLNEPALKVIMGILSFVLIFFGVEFIYSAFK</sequence>
<dbReference type="Pfam" id="PF01810">
    <property type="entry name" value="LysE"/>
    <property type="match status" value="1"/>
</dbReference>
<evidence type="ECO:0000256" key="2">
    <source>
        <dbReference type="ARBA" id="ARBA00022475"/>
    </source>
</evidence>
<dbReference type="EMBL" id="RCOS01000030">
    <property type="protein sequence ID" value="RSN77663.1"/>
    <property type="molecule type" value="Genomic_DNA"/>
</dbReference>
<dbReference type="PANTHER" id="PTHR38825:SF1">
    <property type="entry name" value="TRANSPORTER, LYSE FAMILY"/>
    <property type="match status" value="1"/>
</dbReference>
<feature type="transmembrane region" description="Helical" evidence="6">
    <location>
        <begin position="178"/>
        <end position="199"/>
    </location>
</feature>
<keyword evidence="2" id="KW-1003">Cell membrane</keyword>
<comment type="caution">
    <text evidence="7">The sequence shown here is derived from an EMBL/GenBank/DDBJ whole genome shotgun (WGS) entry which is preliminary data.</text>
</comment>
<evidence type="ECO:0000313" key="8">
    <source>
        <dbReference type="Proteomes" id="UP000277582"/>
    </source>
</evidence>
<organism evidence="7 8">
    <name type="scientific">Candidatus Methanodesulfokora washburnensis</name>
    <dbReference type="NCBI Taxonomy" id="2478471"/>
    <lineage>
        <taxon>Archaea</taxon>
        <taxon>Thermoproteota</taxon>
        <taxon>Candidatus Korarchaeia</taxon>
        <taxon>Candidatus Korarchaeia incertae sedis</taxon>
        <taxon>Candidatus Methanodesulfokora</taxon>
    </lineage>
</organism>
<name>A0A3R9PIU5_9CREN</name>
<evidence type="ECO:0000256" key="3">
    <source>
        <dbReference type="ARBA" id="ARBA00022692"/>
    </source>
</evidence>
<feature type="transmembrane region" description="Helical" evidence="6">
    <location>
        <begin position="68"/>
        <end position="86"/>
    </location>
</feature>
<evidence type="ECO:0000256" key="5">
    <source>
        <dbReference type="ARBA" id="ARBA00023136"/>
    </source>
</evidence>
<feature type="transmembrane region" description="Helical" evidence="6">
    <location>
        <begin position="145"/>
        <end position="166"/>
    </location>
</feature>
<evidence type="ECO:0000256" key="6">
    <source>
        <dbReference type="SAM" id="Phobius"/>
    </source>
</evidence>
<comment type="subcellular location">
    <subcellularLocation>
        <location evidence="1">Cell membrane</location>
        <topology evidence="1">Multi-pass membrane protein</topology>
    </subcellularLocation>
</comment>
<dbReference type="RefSeq" id="WP_125670438.1">
    <property type="nucleotide sequence ID" value="NZ_RCOS01000030.1"/>
</dbReference>